<evidence type="ECO:0000256" key="10">
    <source>
        <dbReference type="ARBA" id="ARBA00023136"/>
    </source>
</evidence>
<dbReference type="PANTHER" id="PTHR42837:SF2">
    <property type="entry name" value="MEMBRANE METALLOPROTEASE ARASP2, CHLOROPLASTIC-RELATED"/>
    <property type="match status" value="1"/>
</dbReference>
<accession>A0A7I3ZVJ8</accession>
<reference evidence="13" key="3">
    <citation type="submission" date="2020-12" db="UniProtKB">
        <authorList>
            <consortium name="EnsemblPlants"/>
        </authorList>
    </citation>
    <scope>IDENTIFICATION</scope>
</reference>
<keyword evidence="4" id="KW-0645">Protease</keyword>
<name>A0A7I3ZVJ8_PHYPA</name>
<dbReference type="RefSeq" id="XP_024401860.1">
    <property type="nucleotide sequence ID" value="XM_024546092.2"/>
</dbReference>
<dbReference type="InterPro" id="IPR008915">
    <property type="entry name" value="Peptidase_M50"/>
</dbReference>
<comment type="cofactor">
    <cofactor evidence="1">
        <name>Zn(2+)</name>
        <dbReference type="ChEBI" id="CHEBI:29105"/>
    </cofactor>
</comment>
<dbReference type="SMART" id="SM00228">
    <property type="entry name" value="PDZ"/>
    <property type="match status" value="1"/>
</dbReference>
<dbReference type="NCBIfam" id="TIGR00054">
    <property type="entry name" value="RIP metalloprotease RseP"/>
    <property type="match status" value="1"/>
</dbReference>
<evidence type="ECO:0000256" key="2">
    <source>
        <dbReference type="ARBA" id="ARBA00004141"/>
    </source>
</evidence>
<dbReference type="OrthoDB" id="445896at2759"/>
<evidence type="ECO:0000313" key="13">
    <source>
        <dbReference type="EnsemblPlants" id="PAC:32983469.CDS.1"/>
    </source>
</evidence>
<evidence type="ECO:0000256" key="11">
    <source>
        <dbReference type="SAM" id="Phobius"/>
    </source>
</evidence>
<dbReference type="GO" id="GO:0006508">
    <property type="term" value="P:proteolysis"/>
    <property type="evidence" value="ECO:0007669"/>
    <property type="project" value="UniProtKB-KW"/>
</dbReference>
<proteinExistence type="inferred from homology"/>
<evidence type="ECO:0000256" key="8">
    <source>
        <dbReference type="ARBA" id="ARBA00022989"/>
    </source>
</evidence>
<dbReference type="InterPro" id="IPR036034">
    <property type="entry name" value="PDZ_sf"/>
</dbReference>
<dbReference type="InterPro" id="IPR041489">
    <property type="entry name" value="PDZ_6"/>
</dbReference>
<dbReference type="EMBL" id="ABEU02000018">
    <property type="status" value="NOT_ANNOTATED_CDS"/>
    <property type="molecule type" value="Genomic_DNA"/>
</dbReference>
<dbReference type="Pfam" id="PF17820">
    <property type="entry name" value="PDZ_6"/>
    <property type="match status" value="1"/>
</dbReference>
<evidence type="ECO:0000259" key="12">
    <source>
        <dbReference type="PROSITE" id="PS50106"/>
    </source>
</evidence>
<protein>
    <recommendedName>
        <fullName evidence="12">PDZ domain-containing protein</fullName>
    </recommendedName>
</protein>
<dbReference type="PROSITE" id="PS50106">
    <property type="entry name" value="PDZ"/>
    <property type="match status" value="1"/>
</dbReference>
<evidence type="ECO:0000313" key="14">
    <source>
        <dbReference type="Proteomes" id="UP000006727"/>
    </source>
</evidence>
<evidence type="ECO:0000256" key="7">
    <source>
        <dbReference type="ARBA" id="ARBA00022833"/>
    </source>
</evidence>
<organism evidence="13 14">
    <name type="scientific">Physcomitrium patens</name>
    <name type="common">Spreading-leaved earth moss</name>
    <name type="synonym">Physcomitrella patens</name>
    <dbReference type="NCBI Taxonomy" id="3218"/>
    <lineage>
        <taxon>Eukaryota</taxon>
        <taxon>Viridiplantae</taxon>
        <taxon>Streptophyta</taxon>
        <taxon>Embryophyta</taxon>
        <taxon>Bryophyta</taxon>
        <taxon>Bryophytina</taxon>
        <taxon>Bryopsida</taxon>
        <taxon>Funariidae</taxon>
        <taxon>Funariales</taxon>
        <taxon>Funariaceae</taxon>
        <taxon>Physcomitrium</taxon>
    </lineage>
</organism>
<dbReference type="GO" id="GO:0004222">
    <property type="term" value="F:metalloendopeptidase activity"/>
    <property type="evidence" value="ECO:0007669"/>
    <property type="project" value="InterPro"/>
</dbReference>
<dbReference type="AlphaFoldDB" id="A0A7I3ZVJ8"/>
<dbReference type="Proteomes" id="UP000006727">
    <property type="component" value="Chromosome 18"/>
</dbReference>
<dbReference type="GeneID" id="112295010"/>
<keyword evidence="5 11" id="KW-0812">Transmembrane</keyword>
<sequence>MGGLLHASPALKLVRYGVRVVGECSSLVCPTPKDYPSRVGCRMRSRSLNSGGRRFGGIRGGRVSSGFSEDSIAAEELKEEAGVSTSGASVHSEYVGVQVLEWVKGGLRSEGLLMYKVALALPGFFLPLELEGAQSVVEALVVLGTIVIVHETGHFLAARVQGIHVTQFAIGFGPVILRFSGQNVEYSLRAIPLGGYVAFPDDDPEALYQPDDPNLLKNRSIPERALVISAGVIANLIFAYSVLVGQSLTVGLVEQEFLPGVVIPEVVPNSAAALAGIHPGDVITGVNGHLLDSTETSVFDLEDTIRESAQKKLNLLMIRGAELWYLDVTPDDAGEIEGLQLSTNSISHRVKAGNAAEAIVKAAEEFSKLLTIVTDGLKQLFYNFTQTAEKLAGPVAIVAVGAEVARNDDTGLFQFAAIVNINLAVVNLLPLPSLDGGYLFLIALEALRGKKLPDGVEQGIVSSGIVLLLALGVVLMVRDTLNLDIVQQIL</sequence>
<reference evidence="13 14" key="1">
    <citation type="journal article" date="2008" name="Science">
        <title>The Physcomitrella genome reveals evolutionary insights into the conquest of land by plants.</title>
        <authorList>
            <person name="Rensing S."/>
            <person name="Lang D."/>
            <person name="Zimmer A."/>
            <person name="Terry A."/>
            <person name="Salamov A."/>
            <person name="Shapiro H."/>
            <person name="Nishiyama T."/>
            <person name="Perroud P.-F."/>
            <person name="Lindquist E."/>
            <person name="Kamisugi Y."/>
            <person name="Tanahashi T."/>
            <person name="Sakakibara K."/>
            <person name="Fujita T."/>
            <person name="Oishi K."/>
            <person name="Shin-I T."/>
            <person name="Kuroki Y."/>
            <person name="Toyoda A."/>
            <person name="Suzuki Y."/>
            <person name="Hashimoto A."/>
            <person name="Yamaguchi K."/>
            <person name="Sugano A."/>
            <person name="Kohara Y."/>
            <person name="Fujiyama A."/>
            <person name="Anterola A."/>
            <person name="Aoki S."/>
            <person name="Ashton N."/>
            <person name="Barbazuk W.B."/>
            <person name="Barker E."/>
            <person name="Bennetzen J."/>
            <person name="Bezanilla M."/>
            <person name="Blankenship R."/>
            <person name="Cho S.H."/>
            <person name="Dutcher S."/>
            <person name="Estelle M."/>
            <person name="Fawcett J.A."/>
            <person name="Gundlach H."/>
            <person name="Hanada K."/>
            <person name="Heyl A."/>
            <person name="Hicks K.A."/>
            <person name="Hugh J."/>
            <person name="Lohr M."/>
            <person name="Mayer K."/>
            <person name="Melkozernov A."/>
            <person name="Murata T."/>
            <person name="Nelson D."/>
            <person name="Pils B."/>
            <person name="Prigge M."/>
            <person name="Reiss B."/>
            <person name="Renner T."/>
            <person name="Rombauts S."/>
            <person name="Rushton P."/>
            <person name="Sanderfoot A."/>
            <person name="Schween G."/>
            <person name="Shiu S.-H."/>
            <person name="Stueber K."/>
            <person name="Theodoulou F.L."/>
            <person name="Tu H."/>
            <person name="Van de Peer Y."/>
            <person name="Verrier P.J."/>
            <person name="Waters E."/>
            <person name="Wood A."/>
            <person name="Yang L."/>
            <person name="Cove D."/>
            <person name="Cuming A."/>
            <person name="Hasebe M."/>
            <person name="Lucas S."/>
            <person name="Mishler D.B."/>
            <person name="Reski R."/>
            <person name="Grigoriev I."/>
            <person name="Quatrano R.S."/>
            <person name="Boore J.L."/>
        </authorList>
    </citation>
    <scope>NUCLEOTIDE SEQUENCE [LARGE SCALE GENOMIC DNA]</scope>
    <source>
        <strain evidence="13 14">cv. Gransden 2004</strain>
    </source>
</reference>
<dbReference type="PANTHER" id="PTHR42837">
    <property type="entry name" value="REGULATOR OF SIGMA-E PROTEASE RSEP"/>
    <property type="match status" value="1"/>
</dbReference>
<gene>
    <name evidence="13" type="primary">LOC112295010</name>
</gene>
<dbReference type="FunCoup" id="A0A7I3ZVJ8">
    <property type="interactions" value="1370"/>
</dbReference>
<keyword evidence="14" id="KW-1185">Reference proteome</keyword>
<keyword evidence="8 11" id="KW-1133">Transmembrane helix</keyword>
<comment type="similarity">
    <text evidence="3">Belongs to the peptidase M50A family.</text>
</comment>
<feature type="transmembrane region" description="Helical" evidence="11">
    <location>
        <begin position="459"/>
        <end position="477"/>
    </location>
</feature>
<keyword evidence="7" id="KW-0862">Zinc</keyword>
<reference evidence="13 14" key="2">
    <citation type="journal article" date="2018" name="Plant J.">
        <title>The Physcomitrella patens chromosome-scale assembly reveals moss genome structure and evolution.</title>
        <authorList>
            <person name="Lang D."/>
            <person name="Ullrich K.K."/>
            <person name="Murat F."/>
            <person name="Fuchs J."/>
            <person name="Jenkins J."/>
            <person name="Haas F.B."/>
            <person name="Piednoel M."/>
            <person name="Gundlach H."/>
            <person name="Van Bel M."/>
            <person name="Meyberg R."/>
            <person name="Vives C."/>
            <person name="Morata J."/>
            <person name="Symeonidi A."/>
            <person name="Hiss M."/>
            <person name="Muchero W."/>
            <person name="Kamisugi Y."/>
            <person name="Saleh O."/>
            <person name="Blanc G."/>
            <person name="Decker E.L."/>
            <person name="van Gessel N."/>
            <person name="Grimwood J."/>
            <person name="Hayes R.D."/>
            <person name="Graham S.W."/>
            <person name="Gunter L.E."/>
            <person name="McDaniel S.F."/>
            <person name="Hoernstein S.N.W."/>
            <person name="Larsson A."/>
            <person name="Li F.W."/>
            <person name="Perroud P.F."/>
            <person name="Phillips J."/>
            <person name="Ranjan P."/>
            <person name="Rokshar D.S."/>
            <person name="Rothfels C.J."/>
            <person name="Schneider L."/>
            <person name="Shu S."/>
            <person name="Stevenson D.W."/>
            <person name="Thummler F."/>
            <person name="Tillich M."/>
            <person name="Villarreal Aguilar J.C."/>
            <person name="Widiez T."/>
            <person name="Wong G.K."/>
            <person name="Wymore A."/>
            <person name="Zhang Y."/>
            <person name="Zimmer A.D."/>
            <person name="Quatrano R.S."/>
            <person name="Mayer K.F.X."/>
            <person name="Goodstein D."/>
            <person name="Casacuberta J.M."/>
            <person name="Vandepoele K."/>
            <person name="Reski R."/>
            <person name="Cuming A.C."/>
            <person name="Tuskan G.A."/>
            <person name="Maumus F."/>
            <person name="Salse J."/>
            <person name="Schmutz J."/>
            <person name="Rensing S.A."/>
        </authorList>
    </citation>
    <scope>NUCLEOTIDE SEQUENCE [LARGE SCALE GENOMIC DNA]</scope>
    <source>
        <strain evidence="13 14">cv. Gransden 2004</strain>
    </source>
</reference>
<dbReference type="Gene3D" id="2.30.42.10">
    <property type="match status" value="1"/>
</dbReference>
<dbReference type="SUPFAM" id="SSF50156">
    <property type="entry name" value="PDZ domain-like"/>
    <property type="match status" value="1"/>
</dbReference>
<evidence type="ECO:0000256" key="3">
    <source>
        <dbReference type="ARBA" id="ARBA00009989"/>
    </source>
</evidence>
<dbReference type="Gramene" id="Pp3c18_14380V3.2">
    <property type="protein sequence ID" value="PAC:32983469.CDS.1"/>
    <property type="gene ID" value="Pp3c18_14380"/>
</dbReference>
<dbReference type="GO" id="GO:0016020">
    <property type="term" value="C:membrane"/>
    <property type="evidence" value="ECO:0007669"/>
    <property type="project" value="UniProtKB-SubCell"/>
</dbReference>
<dbReference type="OMA" id="QYMVGFG"/>
<evidence type="ECO:0000256" key="4">
    <source>
        <dbReference type="ARBA" id="ARBA00022670"/>
    </source>
</evidence>
<keyword evidence="10 11" id="KW-0472">Membrane</keyword>
<dbReference type="InterPro" id="IPR004387">
    <property type="entry name" value="Pept_M50_Zn"/>
</dbReference>
<evidence type="ECO:0000256" key="5">
    <source>
        <dbReference type="ARBA" id="ARBA00022692"/>
    </source>
</evidence>
<dbReference type="InterPro" id="IPR001478">
    <property type="entry name" value="PDZ"/>
</dbReference>
<evidence type="ECO:0000256" key="6">
    <source>
        <dbReference type="ARBA" id="ARBA00022801"/>
    </source>
</evidence>
<dbReference type="CDD" id="cd06163">
    <property type="entry name" value="S2P-M50_PDZ_RseP-like"/>
    <property type="match status" value="1"/>
</dbReference>
<dbReference type="Pfam" id="PF02163">
    <property type="entry name" value="Peptidase_M50"/>
    <property type="match status" value="1"/>
</dbReference>
<feature type="domain" description="PDZ" evidence="12">
    <location>
        <begin position="244"/>
        <end position="288"/>
    </location>
</feature>
<evidence type="ECO:0000256" key="9">
    <source>
        <dbReference type="ARBA" id="ARBA00023049"/>
    </source>
</evidence>
<dbReference type="KEGG" id="ppp:112295010"/>
<keyword evidence="9" id="KW-0482">Metalloprotease</keyword>
<evidence type="ECO:0000256" key="1">
    <source>
        <dbReference type="ARBA" id="ARBA00001947"/>
    </source>
</evidence>
<dbReference type="GO" id="GO:0009507">
    <property type="term" value="C:chloroplast"/>
    <property type="evidence" value="ECO:0000318"/>
    <property type="project" value="GO_Central"/>
</dbReference>
<dbReference type="GO" id="GO:0004175">
    <property type="term" value="F:endopeptidase activity"/>
    <property type="evidence" value="ECO:0000318"/>
    <property type="project" value="GO_Central"/>
</dbReference>
<keyword evidence="6" id="KW-0378">Hydrolase</keyword>
<comment type="subcellular location">
    <subcellularLocation>
        <location evidence="2">Membrane</location>
        <topology evidence="2">Multi-pass membrane protein</topology>
    </subcellularLocation>
</comment>
<dbReference type="EnsemblPlants" id="Pp3c18_14380V3.2">
    <property type="protein sequence ID" value="PAC:32983469.CDS.1"/>
    <property type="gene ID" value="Pp3c18_14380"/>
</dbReference>
<dbReference type="InParanoid" id="A0A7I3ZVJ8"/>